<dbReference type="InterPro" id="IPR009080">
    <property type="entry name" value="tRNAsynth_Ia_anticodon-bd"/>
</dbReference>
<dbReference type="InterPro" id="IPR001412">
    <property type="entry name" value="aa-tRNA-synth_I_CS"/>
</dbReference>
<dbReference type="SUPFAM" id="SSF47323">
    <property type="entry name" value="Anticodon-binding domain of a subclass of class I aminoacyl-tRNA synthetases"/>
    <property type="match status" value="1"/>
</dbReference>
<evidence type="ECO:0000256" key="7">
    <source>
        <dbReference type="ARBA" id="ARBA00023146"/>
    </source>
</evidence>
<feature type="domain" description="Aminoacyl-tRNA synthetase class Ia" evidence="11">
    <location>
        <begin position="622"/>
        <end position="659"/>
    </location>
</feature>
<feature type="domain" description="Methionyl/Leucyl tRNA synthetase" evidence="13">
    <location>
        <begin position="39"/>
        <end position="182"/>
    </location>
</feature>
<dbReference type="Gene3D" id="3.40.50.620">
    <property type="entry name" value="HUPs"/>
    <property type="match status" value="2"/>
</dbReference>
<dbReference type="CDD" id="cd00812">
    <property type="entry name" value="LeuRS_core"/>
    <property type="match status" value="1"/>
</dbReference>
<dbReference type="EC" id="6.1.1.4" evidence="9"/>
<dbReference type="InterPro" id="IPR009008">
    <property type="entry name" value="Val/Leu/Ile-tRNA-synth_edit"/>
</dbReference>
<keyword evidence="4 9" id="KW-0547">Nucleotide-binding</keyword>
<dbReference type="PANTHER" id="PTHR43740">
    <property type="entry name" value="LEUCYL-TRNA SYNTHETASE"/>
    <property type="match status" value="1"/>
</dbReference>
<dbReference type="Pfam" id="PF13603">
    <property type="entry name" value="tRNA-synt_1_2"/>
    <property type="match status" value="1"/>
</dbReference>
<keyword evidence="16" id="KW-1185">Reference proteome</keyword>
<keyword evidence="3 9" id="KW-0436">Ligase</keyword>
<dbReference type="HAMAP" id="MF_00049_B">
    <property type="entry name" value="Leu_tRNA_synth_B"/>
    <property type="match status" value="1"/>
</dbReference>
<evidence type="ECO:0000256" key="5">
    <source>
        <dbReference type="ARBA" id="ARBA00022840"/>
    </source>
</evidence>
<dbReference type="PROSITE" id="PS00178">
    <property type="entry name" value="AA_TRNA_LIGASE_I"/>
    <property type="match status" value="1"/>
</dbReference>
<protein>
    <recommendedName>
        <fullName evidence="9">Leucine--tRNA ligase</fullName>
        <ecNumber evidence="9">6.1.1.4</ecNumber>
    </recommendedName>
    <alternativeName>
        <fullName evidence="9">Leucyl-tRNA synthetase</fullName>
        <shortName evidence="9">LeuRS</shortName>
    </alternativeName>
</protein>
<sequence length="865" mass="97618">MEEQYNPSAVEASAQEFWEAEKSFEVKEDAGREKFYCLSMFPYPSGKLHMGHVRNYTITDVITRYQRMQGKNVLHPMGWDAFGLPAENAAIQNKTAPAKWTYTNIDYMKGQLKALGFGFDWSRELATCQPSYYRWEQWFFTRLYEKGLVYKKNSAVNWCPHDQTVLANEQVEDGACWRCGTTVERRELAQWFIKITDYAEELLQDLDKLPEWPEQVRTMQRNWIGKSRGVELSFALPKPVAGVDHFDVYTTRPDTLMGVTYVSLAAEHPIALELAESNPELKDFIAECKKQSLSEADMATMDKKGMDTGLKALHPISGEEVSVWAANYVLMDYGSGAVMAVPAHDQRDWEFAQKYQLPVMQVIEAADGKPIDLEKEAFTEKGRLVNSGSFDGLDFNGAFTAISEALVATDKGRVTTNYRLRDWGVSRQRYWGAPIPMFNLADGGEIPVPAEKLPILLPEDVELDGVQSPIKADPEWRKDELNGTPVERETDTFDTFMESSWYYARYTCPDFEEGMLDPDRANYWLPVDQYVGGIEHAILHLLYARFFHKLMRDEGLVNSDEPFKQLLCQGMVLAESFYKEEHGHKTWINPADVDVERDDKGKPIKAIERATGDEIIAGGVVKMSKSKNNGIDPHAAVEQYGADTVRLFTMFAAPPEQTLEWHDAGVEGASRFLRKLWKTVHAHIAVGSQGTEINQQALNDKQQQLRRKTHETIQKVSDDYGRRQTFNTAIAAVMELLNEVGKLAERNSEQGLAVEREALQAAVLLLAPVTPHVCHQLWLVMGNPGALIDAPWPKVDEIALVRSTITLVVQVNGKVRAKLDAPADANKENLEKLALENENVQKFIGEATVRKVIVVPGKLVNIVAK</sequence>
<dbReference type="Pfam" id="PF00133">
    <property type="entry name" value="tRNA-synt_1"/>
    <property type="match status" value="2"/>
</dbReference>
<evidence type="ECO:0000256" key="10">
    <source>
        <dbReference type="RuleBase" id="RU363035"/>
    </source>
</evidence>
<name>A0ABV4P3E7_9GAMM</name>
<keyword evidence="5 9" id="KW-0067">ATP-binding</keyword>
<evidence type="ECO:0000256" key="2">
    <source>
        <dbReference type="ARBA" id="ARBA00022490"/>
    </source>
</evidence>
<comment type="catalytic activity">
    <reaction evidence="8 9">
        <text>tRNA(Leu) + L-leucine + ATP = L-leucyl-tRNA(Leu) + AMP + diphosphate</text>
        <dbReference type="Rhea" id="RHEA:11688"/>
        <dbReference type="Rhea" id="RHEA-COMP:9613"/>
        <dbReference type="Rhea" id="RHEA-COMP:9622"/>
        <dbReference type="ChEBI" id="CHEBI:30616"/>
        <dbReference type="ChEBI" id="CHEBI:33019"/>
        <dbReference type="ChEBI" id="CHEBI:57427"/>
        <dbReference type="ChEBI" id="CHEBI:78442"/>
        <dbReference type="ChEBI" id="CHEBI:78494"/>
        <dbReference type="ChEBI" id="CHEBI:456215"/>
        <dbReference type="EC" id="6.1.1.4"/>
    </reaction>
</comment>
<dbReference type="PRINTS" id="PR00985">
    <property type="entry name" value="TRNASYNTHLEU"/>
</dbReference>
<feature type="short sequence motif" description="'KMSKS' region" evidence="9">
    <location>
        <begin position="622"/>
        <end position="626"/>
    </location>
</feature>
<keyword evidence="2 9" id="KW-0963">Cytoplasm</keyword>
<comment type="subcellular location">
    <subcellularLocation>
        <location evidence="9">Cytoplasm</location>
    </subcellularLocation>
</comment>
<accession>A0ABV4P3E7</accession>
<dbReference type="InterPro" id="IPR002302">
    <property type="entry name" value="Leu-tRNA-ligase"/>
</dbReference>
<evidence type="ECO:0000259" key="14">
    <source>
        <dbReference type="Pfam" id="PF13603"/>
    </source>
</evidence>
<feature type="domain" description="Leucyl-tRNA synthetase editing" evidence="14">
    <location>
        <begin position="221"/>
        <end position="406"/>
    </location>
</feature>
<keyword evidence="7 9" id="KW-0030">Aminoacyl-tRNA synthetase</keyword>
<dbReference type="InterPro" id="IPR025709">
    <property type="entry name" value="Leu_tRNA-synth_edit"/>
</dbReference>
<feature type="domain" description="Methionyl/Valyl/Leucyl/Isoleucyl-tRNA synthetase anticodon-binding" evidence="12">
    <location>
        <begin position="704"/>
        <end position="828"/>
    </location>
</feature>
<dbReference type="RefSeq" id="WP_371839891.1">
    <property type="nucleotide sequence ID" value="NZ_JBGMEK010000036.1"/>
</dbReference>
<evidence type="ECO:0000256" key="9">
    <source>
        <dbReference type="HAMAP-Rule" id="MF_00049"/>
    </source>
</evidence>
<comment type="similarity">
    <text evidence="1 9 10">Belongs to the class-I aminoacyl-tRNA synthetase family.</text>
</comment>
<gene>
    <name evidence="9 15" type="primary">leuS</name>
    <name evidence="15" type="ORF">ACCI49_15125</name>
</gene>
<evidence type="ECO:0000256" key="6">
    <source>
        <dbReference type="ARBA" id="ARBA00022917"/>
    </source>
</evidence>
<dbReference type="PANTHER" id="PTHR43740:SF2">
    <property type="entry name" value="LEUCINE--TRNA LIGASE, MITOCHONDRIAL"/>
    <property type="match status" value="1"/>
</dbReference>
<dbReference type="InterPro" id="IPR015413">
    <property type="entry name" value="Methionyl/Leucyl_tRNA_Synth"/>
</dbReference>
<evidence type="ECO:0000313" key="15">
    <source>
        <dbReference type="EMBL" id="MFA0812245.1"/>
    </source>
</evidence>
<keyword evidence="6 9" id="KW-0648">Protein biosynthesis</keyword>
<dbReference type="CDD" id="cd07958">
    <property type="entry name" value="Anticodon_Ia_Leu_BEm"/>
    <property type="match status" value="1"/>
</dbReference>
<dbReference type="Pfam" id="PF08264">
    <property type="entry name" value="Anticodon_1"/>
    <property type="match status" value="1"/>
</dbReference>
<feature type="binding site" evidence="9">
    <location>
        <position position="625"/>
    </location>
    <ligand>
        <name>ATP</name>
        <dbReference type="ChEBI" id="CHEBI:30616"/>
    </ligand>
</feature>
<dbReference type="Gene3D" id="1.10.730.10">
    <property type="entry name" value="Isoleucyl-tRNA Synthetase, Domain 1"/>
    <property type="match status" value="1"/>
</dbReference>
<evidence type="ECO:0000313" key="16">
    <source>
        <dbReference type="Proteomes" id="UP001569428"/>
    </source>
</evidence>
<evidence type="ECO:0000259" key="12">
    <source>
        <dbReference type="Pfam" id="PF08264"/>
    </source>
</evidence>
<proteinExistence type="inferred from homology"/>
<dbReference type="SUPFAM" id="SSF50677">
    <property type="entry name" value="ValRS/IleRS/LeuRS editing domain"/>
    <property type="match status" value="1"/>
</dbReference>
<dbReference type="InterPro" id="IPR014729">
    <property type="entry name" value="Rossmann-like_a/b/a_fold"/>
</dbReference>
<evidence type="ECO:0000256" key="4">
    <source>
        <dbReference type="ARBA" id="ARBA00022741"/>
    </source>
</evidence>
<dbReference type="NCBIfam" id="TIGR00396">
    <property type="entry name" value="leuS_bact"/>
    <property type="match status" value="1"/>
</dbReference>
<dbReference type="Gene3D" id="3.90.740.10">
    <property type="entry name" value="Valyl/Leucyl/Isoleucyl-tRNA synthetase, editing domain"/>
    <property type="match status" value="1"/>
</dbReference>
<dbReference type="Gene3D" id="2.20.28.290">
    <property type="match status" value="1"/>
</dbReference>
<organism evidence="15 16">
    <name type="scientific">Microbulbifer epialgicus</name>
    <dbReference type="NCBI Taxonomy" id="393907"/>
    <lineage>
        <taxon>Bacteria</taxon>
        <taxon>Pseudomonadati</taxon>
        <taxon>Pseudomonadota</taxon>
        <taxon>Gammaproteobacteria</taxon>
        <taxon>Cellvibrionales</taxon>
        <taxon>Microbulbiferaceae</taxon>
        <taxon>Microbulbifer</taxon>
    </lineage>
</organism>
<dbReference type="GO" id="GO:0004823">
    <property type="term" value="F:leucine-tRNA ligase activity"/>
    <property type="evidence" value="ECO:0007669"/>
    <property type="project" value="UniProtKB-EC"/>
</dbReference>
<dbReference type="Pfam" id="PF09334">
    <property type="entry name" value="tRNA-synt_1g"/>
    <property type="match status" value="1"/>
</dbReference>
<dbReference type="Gene3D" id="3.10.20.590">
    <property type="match status" value="1"/>
</dbReference>
<dbReference type="InterPro" id="IPR013155">
    <property type="entry name" value="M/V/L/I-tRNA-synth_anticd-bd"/>
</dbReference>
<dbReference type="SUPFAM" id="SSF52374">
    <property type="entry name" value="Nucleotidylyl transferase"/>
    <property type="match status" value="1"/>
</dbReference>
<dbReference type="InterPro" id="IPR002300">
    <property type="entry name" value="aa-tRNA-synth_Ia"/>
</dbReference>
<evidence type="ECO:0000259" key="11">
    <source>
        <dbReference type="Pfam" id="PF00133"/>
    </source>
</evidence>
<dbReference type="Proteomes" id="UP001569428">
    <property type="component" value="Unassembled WGS sequence"/>
</dbReference>
<comment type="caution">
    <text evidence="15">The sequence shown here is derived from an EMBL/GenBank/DDBJ whole genome shotgun (WGS) entry which is preliminary data.</text>
</comment>
<feature type="domain" description="Aminoacyl-tRNA synthetase class Ia" evidence="11">
    <location>
        <begin position="420"/>
        <end position="593"/>
    </location>
</feature>
<evidence type="ECO:0000256" key="1">
    <source>
        <dbReference type="ARBA" id="ARBA00005594"/>
    </source>
</evidence>
<reference evidence="15 16" key="1">
    <citation type="submission" date="2024-08" db="EMBL/GenBank/DDBJ databases">
        <authorList>
            <person name="Ishaq N."/>
        </authorList>
    </citation>
    <scope>NUCLEOTIDE SEQUENCE [LARGE SCALE GENOMIC DNA]</scope>
    <source>
        <strain evidence="15 16">DSM 18651</strain>
    </source>
</reference>
<feature type="short sequence motif" description="'HIGH' region" evidence="9">
    <location>
        <begin position="42"/>
        <end position="52"/>
    </location>
</feature>
<evidence type="ECO:0000256" key="3">
    <source>
        <dbReference type="ARBA" id="ARBA00022598"/>
    </source>
</evidence>
<dbReference type="EMBL" id="JBGMEK010000036">
    <property type="protein sequence ID" value="MFA0812245.1"/>
    <property type="molecule type" value="Genomic_DNA"/>
</dbReference>
<evidence type="ECO:0000259" key="13">
    <source>
        <dbReference type="Pfam" id="PF09334"/>
    </source>
</evidence>
<evidence type="ECO:0000256" key="8">
    <source>
        <dbReference type="ARBA" id="ARBA00047469"/>
    </source>
</evidence>